<feature type="domain" description="STAS" evidence="6">
    <location>
        <begin position="446"/>
        <end position="542"/>
    </location>
</feature>
<dbReference type="Pfam" id="PF01740">
    <property type="entry name" value="STAS"/>
    <property type="match status" value="1"/>
</dbReference>
<keyword evidence="2 5" id="KW-0812">Transmembrane</keyword>
<dbReference type="EMBL" id="UGHR01000001">
    <property type="protein sequence ID" value="STQ90513.1"/>
    <property type="molecule type" value="Genomic_DNA"/>
</dbReference>
<evidence type="ECO:0000313" key="8">
    <source>
        <dbReference type="EMBL" id="TCU89145.1"/>
    </source>
</evidence>
<feature type="transmembrane region" description="Helical" evidence="5">
    <location>
        <begin position="51"/>
        <end position="67"/>
    </location>
</feature>
<feature type="transmembrane region" description="Helical" evidence="5">
    <location>
        <begin position="335"/>
        <end position="366"/>
    </location>
</feature>
<dbReference type="Gene3D" id="3.30.750.24">
    <property type="entry name" value="STAS domain"/>
    <property type="match status" value="1"/>
</dbReference>
<dbReference type="AlphaFoldDB" id="A0A377Q6F9"/>
<proteinExistence type="predicted"/>
<dbReference type="InterPro" id="IPR011547">
    <property type="entry name" value="SLC26A/SulP_dom"/>
</dbReference>
<feature type="transmembrane region" description="Helical" evidence="5">
    <location>
        <begin position="296"/>
        <end position="315"/>
    </location>
</feature>
<keyword evidence="4 5" id="KW-0472">Membrane</keyword>
<feature type="transmembrane region" description="Helical" evidence="5">
    <location>
        <begin position="98"/>
        <end position="120"/>
    </location>
</feature>
<gene>
    <name evidence="7" type="primary">ychM</name>
    <name evidence="8" type="ORF">EV682_10256</name>
    <name evidence="7" type="ORF">NCTC11159_01578</name>
</gene>
<feature type="transmembrane region" description="Helical" evidence="5">
    <location>
        <begin position="202"/>
        <end position="221"/>
    </location>
</feature>
<evidence type="ECO:0000256" key="1">
    <source>
        <dbReference type="ARBA" id="ARBA00004141"/>
    </source>
</evidence>
<dbReference type="Proteomes" id="UP000295794">
    <property type="component" value="Unassembled WGS sequence"/>
</dbReference>
<feature type="transmembrane region" description="Helical" evidence="5">
    <location>
        <begin position="165"/>
        <end position="190"/>
    </location>
</feature>
<evidence type="ECO:0000256" key="5">
    <source>
        <dbReference type="SAM" id="Phobius"/>
    </source>
</evidence>
<dbReference type="GO" id="GO:0016020">
    <property type="term" value="C:membrane"/>
    <property type="evidence" value="ECO:0007669"/>
    <property type="project" value="UniProtKB-SubCell"/>
</dbReference>
<evidence type="ECO:0000259" key="6">
    <source>
        <dbReference type="PROSITE" id="PS50801"/>
    </source>
</evidence>
<evidence type="ECO:0000313" key="9">
    <source>
        <dbReference type="Proteomes" id="UP000255108"/>
    </source>
</evidence>
<feature type="transmembrane region" description="Helical" evidence="5">
    <location>
        <begin position="74"/>
        <end position="92"/>
    </location>
</feature>
<evidence type="ECO:0000256" key="4">
    <source>
        <dbReference type="ARBA" id="ARBA00023136"/>
    </source>
</evidence>
<reference evidence="8 10" key="2">
    <citation type="submission" date="2019-03" db="EMBL/GenBank/DDBJ databases">
        <title>Genomic Encyclopedia of Type Strains, Phase IV (KMG-IV): sequencing the most valuable type-strain genomes for metagenomic binning, comparative biology and taxonomic classification.</title>
        <authorList>
            <person name="Goeker M."/>
        </authorList>
    </citation>
    <scope>NUCLEOTIDE SEQUENCE [LARGE SCALE GENOMIC DNA]</scope>
    <source>
        <strain evidence="8 10">DSM 3764</strain>
    </source>
</reference>
<evidence type="ECO:0000256" key="2">
    <source>
        <dbReference type="ARBA" id="ARBA00022692"/>
    </source>
</evidence>
<comment type="subcellular location">
    <subcellularLocation>
        <location evidence="1">Membrane</location>
        <topology evidence="1">Multi-pass membrane protein</topology>
    </subcellularLocation>
</comment>
<dbReference type="EMBL" id="SMBT01000002">
    <property type="protein sequence ID" value="TCU89145.1"/>
    <property type="molecule type" value="Genomic_DNA"/>
</dbReference>
<feature type="transmembrane region" description="Helical" evidence="5">
    <location>
        <begin position="387"/>
        <end position="416"/>
    </location>
</feature>
<dbReference type="PANTHER" id="PTHR11814">
    <property type="entry name" value="SULFATE TRANSPORTER"/>
    <property type="match status" value="1"/>
</dbReference>
<feature type="transmembrane region" description="Helical" evidence="5">
    <location>
        <begin position="127"/>
        <end position="145"/>
    </location>
</feature>
<evidence type="ECO:0000313" key="7">
    <source>
        <dbReference type="EMBL" id="STQ90513.1"/>
    </source>
</evidence>
<feature type="transmembrane region" description="Helical" evidence="5">
    <location>
        <begin position="21"/>
        <end position="45"/>
    </location>
</feature>
<dbReference type="Pfam" id="PF00916">
    <property type="entry name" value="Sulfate_transp"/>
    <property type="match status" value="1"/>
</dbReference>
<dbReference type="PROSITE" id="PS50801">
    <property type="entry name" value="STAS"/>
    <property type="match status" value="1"/>
</dbReference>
<dbReference type="Proteomes" id="UP000255108">
    <property type="component" value="Unassembled WGS sequence"/>
</dbReference>
<dbReference type="InterPro" id="IPR036513">
    <property type="entry name" value="STAS_dom_sf"/>
</dbReference>
<reference evidence="7 9" key="1">
    <citation type="submission" date="2018-06" db="EMBL/GenBank/DDBJ databases">
        <authorList>
            <consortium name="Pathogen Informatics"/>
            <person name="Doyle S."/>
        </authorList>
    </citation>
    <scope>NUCLEOTIDE SEQUENCE [LARGE SCALE GENOMIC DNA]</scope>
    <source>
        <strain evidence="7 9">NCTC11159</strain>
    </source>
</reference>
<name>A0A377Q6F9_9NEIS</name>
<feature type="transmembrane region" description="Helical" evidence="5">
    <location>
        <begin position="250"/>
        <end position="275"/>
    </location>
</feature>
<evidence type="ECO:0000256" key="3">
    <source>
        <dbReference type="ARBA" id="ARBA00022989"/>
    </source>
</evidence>
<sequence>MLTRFRPRSLDILHNYSKSQLLADITAGMSVGIVALPLAMAFAIASGLTPAAGLTTAIIAGFLISLLGGSKVQIGGPAGAFIVVVYAIVQQYGLGNLLLATMLAGVFMFLLGLLGLGALVRHIPVSIVIGFTNGIAALIALSQLNDFFGLNIDHLPAEFFSKTKAIGLALPHIHLATLSIGVFSLAILIVWPKIARHLPAGLKQIPGSMIALLAGTLLSQWPELNVATIGSRFGDIPSQLSSPAFPQFTWHSLAAIIQPALTIAVLGAIESLLCARIADGLINDRHDPNQELMAQGIANFVSPLFGGFCATGTIARTVTNINSGACSPVSGMVHALSILLIMAIAAPFAKLIPLSTLAAVLLYVAWNMGEWAEFRRLQHFTGNYRTILLSTFILTVVVDLTVAMEVGLLLACVFFITRVSSLTHLKKVELPEYLQGKADQIEAWSIHGSLFFGSIAKIESLLDPHKIQPDLLILDLSSLLNMDTTGLEALETLQQQLHHQGACLMICGAGIQPHSLIHRSGFYQHLGAEFLLPDLQSAWQRADHFLKKTHADHQENSEKTHRHNV</sequence>
<dbReference type="CDD" id="cd07042">
    <property type="entry name" value="STAS_SulP_like_sulfate_transporter"/>
    <property type="match status" value="1"/>
</dbReference>
<keyword evidence="3 5" id="KW-1133">Transmembrane helix</keyword>
<dbReference type="SUPFAM" id="SSF52091">
    <property type="entry name" value="SpoIIaa-like"/>
    <property type="match status" value="1"/>
</dbReference>
<dbReference type="OrthoDB" id="9769739at2"/>
<organism evidence="7 9">
    <name type="scientific">Iodobacter fluviatilis</name>
    <dbReference type="NCBI Taxonomy" id="537"/>
    <lineage>
        <taxon>Bacteria</taxon>
        <taxon>Pseudomonadati</taxon>
        <taxon>Pseudomonadota</taxon>
        <taxon>Betaproteobacteria</taxon>
        <taxon>Neisseriales</taxon>
        <taxon>Chitinibacteraceae</taxon>
        <taxon>Iodobacter</taxon>
    </lineage>
</organism>
<dbReference type="GO" id="GO:0055085">
    <property type="term" value="P:transmembrane transport"/>
    <property type="evidence" value="ECO:0007669"/>
    <property type="project" value="InterPro"/>
</dbReference>
<dbReference type="RefSeq" id="WP_115226819.1">
    <property type="nucleotide sequence ID" value="NZ_CAWOLO010000002.1"/>
</dbReference>
<evidence type="ECO:0000313" key="10">
    <source>
        <dbReference type="Proteomes" id="UP000295794"/>
    </source>
</evidence>
<protein>
    <submittedName>
        <fullName evidence="8">SulP family sulfate permease</fullName>
    </submittedName>
    <submittedName>
        <fullName evidence="7">Sulfate transporter ychM</fullName>
    </submittedName>
</protein>
<accession>A0A377Q6F9</accession>
<keyword evidence="10" id="KW-1185">Reference proteome</keyword>
<dbReference type="InterPro" id="IPR002645">
    <property type="entry name" value="STAS_dom"/>
</dbReference>
<dbReference type="InterPro" id="IPR001902">
    <property type="entry name" value="SLC26A/SulP_fam"/>
</dbReference>